<organism evidence="5 6">
    <name type="scientific">Desmophyllum pertusum</name>
    <dbReference type="NCBI Taxonomy" id="174260"/>
    <lineage>
        <taxon>Eukaryota</taxon>
        <taxon>Metazoa</taxon>
        <taxon>Cnidaria</taxon>
        <taxon>Anthozoa</taxon>
        <taxon>Hexacorallia</taxon>
        <taxon>Scleractinia</taxon>
        <taxon>Caryophylliina</taxon>
        <taxon>Caryophylliidae</taxon>
        <taxon>Desmophyllum</taxon>
    </lineage>
</organism>
<dbReference type="GO" id="GO:0044183">
    <property type="term" value="F:protein folding chaperone"/>
    <property type="evidence" value="ECO:0007669"/>
    <property type="project" value="TreeGrafter"/>
</dbReference>
<evidence type="ECO:0000256" key="4">
    <source>
        <dbReference type="SAM" id="Coils"/>
    </source>
</evidence>
<evidence type="ECO:0000256" key="2">
    <source>
        <dbReference type="ARBA" id="ARBA00011695"/>
    </source>
</evidence>
<dbReference type="PANTHER" id="PTHR20903">
    <property type="entry name" value="PREFOLDIN SUBUNIT 1-RELATED"/>
    <property type="match status" value="1"/>
</dbReference>
<gene>
    <name evidence="5" type="primary">PFDN1</name>
    <name evidence="5" type="ORF">OS493_013551</name>
</gene>
<evidence type="ECO:0000313" key="6">
    <source>
        <dbReference type="Proteomes" id="UP001163046"/>
    </source>
</evidence>
<sequence length="121" mass="14020">MATAFDQELRKAFQELQGKMIETTQRVKLAEGQIMQLRRNIAHAKLTDQELASLPADTHTYESVGRMFVLQPVSDIRKELAEKLHSNEDKIKSIEANKEYLQRSVKEHEDNIREMLASRPK</sequence>
<comment type="caution">
    <text evidence="5">The sequence shown here is derived from an EMBL/GenBank/DDBJ whole genome shotgun (WGS) entry which is preliminary data.</text>
</comment>
<reference evidence="5" key="1">
    <citation type="submission" date="2023-01" db="EMBL/GenBank/DDBJ databases">
        <title>Genome assembly of the deep-sea coral Lophelia pertusa.</title>
        <authorList>
            <person name="Herrera S."/>
            <person name="Cordes E."/>
        </authorList>
    </citation>
    <scope>NUCLEOTIDE SEQUENCE</scope>
    <source>
        <strain evidence="5">USNM1676648</strain>
        <tissue evidence="5">Polyp</tissue>
    </source>
</reference>
<keyword evidence="6" id="KW-1185">Reference proteome</keyword>
<protein>
    <submittedName>
        <fullName evidence="5">Prefoldin subunit 1</fullName>
    </submittedName>
</protein>
<comment type="similarity">
    <text evidence="1">Belongs to the prefoldin subunit beta family.</text>
</comment>
<dbReference type="EMBL" id="MU825402">
    <property type="protein sequence ID" value="KAJ7392179.1"/>
    <property type="molecule type" value="Genomic_DNA"/>
</dbReference>
<dbReference type="GO" id="GO:0005737">
    <property type="term" value="C:cytoplasm"/>
    <property type="evidence" value="ECO:0007669"/>
    <property type="project" value="TreeGrafter"/>
</dbReference>
<keyword evidence="4" id="KW-0175">Coiled coil</keyword>
<dbReference type="CDD" id="cd23164">
    <property type="entry name" value="Prefoldin_1"/>
    <property type="match status" value="1"/>
</dbReference>
<dbReference type="SUPFAM" id="SSF46579">
    <property type="entry name" value="Prefoldin"/>
    <property type="match status" value="1"/>
</dbReference>
<evidence type="ECO:0000256" key="3">
    <source>
        <dbReference type="ARBA" id="ARBA00023186"/>
    </source>
</evidence>
<dbReference type="Pfam" id="PF01920">
    <property type="entry name" value="Prefoldin_2"/>
    <property type="match status" value="1"/>
</dbReference>
<dbReference type="PANTHER" id="PTHR20903:SF0">
    <property type="entry name" value="PREFOLDIN SUBUNIT 1"/>
    <property type="match status" value="1"/>
</dbReference>
<dbReference type="Gene3D" id="1.10.287.370">
    <property type="match status" value="1"/>
</dbReference>
<dbReference type="InterPro" id="IPR002777">
    <property type="entry name" value="PFD_beta-like"/>
</dbReference>
<dbReference type="GO" id="GO:0016272">
    <property type="term" value="C:prefoldin complex"/>
    <property type="evidence" value="ECO:0007669"/>
    <property type="project" value="InterPro"/>
</dbReference>
<name>A0A9X0A3H8_9CNID</name>
<proteinExistence type="inferred from homology"/>
<evidence type="ECO:0000256" key="1">
    <source>
        <dbReference type="ARBA" id="ARBA00008045"/>
    </source>
</evidence>
<comment type="subunit">
    <text evidence="2">Heterohexamer of two PFD-alpha type and four PFD-beta type subunits.</text>
</comment>
<evidence type="ECO:0000313" key="5">
    <source>
        <dbReference type="EMBL" id="KAJ7392179.1"/>
    </source>
</evidence>
<keyword evidence="3" id="KW-0143">Chaperone</keyword>
<feature type="coiled-coil region" evidence="4">
    <location>
        <begin position="77"/>
        <end position="111"/>
    </location>
</feature>
<dbReference type="InterPro" id="IPR009053">
    <property type="entry name" value="Prefoldin"/>
</dbReference>
<dbReference type="Proteomes" id="UP001163046">
    <property type="component" value="Unassembled WGS sequence"/>
</dbReference>
<dbReference type="GO" id="GO:0051082">
    <property type="term" value="F:unfolded protein binding"/>
    <property type="evidence" value="ECO:0007669"/>
    <property type="project" value="InterPro"/>
</dbReference>
<dbReference type="AlphaFoldDB" id="A0A9X0A3H8"/>
<feature type="coiled-coil region" evidence="4">
    <location>
        <begin position="20"/>
        <end position="47"/>
    </location>
</feature>
<accession>A0A9X0A3H8</accession>
<dbReference type="OrthoDB" id="5242628at2759"/>